<name>A0ACB8VCC2_9TELE</name>
<comment type="caution">
    <text evidence="1">The sequence shown here is derived from an EMBL/GenBank/DDBJ whole genome shotgun (WGS) entry which is preliminary data.</text>
</comment>
<dbReference type="EMBL" id="CM041553">
    <property type="protein sequence ID" value="KAI3353267.1"/>
    <property type="molecule type" value="Genomic_DNA"/>
</dbReference>
<sequence>MQRVLFRPAKQRLVEFIEIEEPSHGRHFLCVSVAKNKVVQLSIVRCQISQSSLKSGSKRSHTKRSSIQDCYRRTEIWSLQDLTLVDGRDPDVDDPCFLLHFDKVRTVIANSCSAKYTMVRALVALSDQHCQRSLNLRNFDWAYIKPTSFYSNRGDCIVLSQICFYAFNLSPTWYPDKQQTAKEESVKMHIKSIIVEGFKSYAQRTEINGFDPLFNAITGLNGSGKSNILDSICFLLGISNLTHVRASNLQDLVYKNGQGGITKATVSITFDNSNKSQSPLGFETHDEITVTRQVVIGGRNKYLINGVNANNTRVQDLFCSVGLNVNNPHFLIMQGRITKVLNMKPPEILAMIEEAAGTRMYECKKISAQKTIEKKEAKLKEIQTILDEEITPTMQKLQEERSSYLEYQKLMREIQHLSRLYVAWLFRVCRGDQENESKVQELSAQIQELQKKKDQEVNGVLKSLEETLAEVQRVDAKAQSALDMKKQNVKDETKKRKELVKTMEEDKKMLVVKEKEVSKLTEQLQALQEEGQKDSAALEAAEQHFRAVSAGLSTNEDGEEATLAGQMMTCKNDMSKADTEAKQAQMTLKHAQAELKTKQAEVKKMDGGYKKDQDTLQAVRSSREKLQAELAKLNYEDGKEESLLDSRRQLSREVAKLKETYERLVSRFPNLRFEYKDPERGWDRSKVKGLLANLITVRDVSYATGLEVVAGGRLYNIVVDTEVTGKKLLEKGELQRRYTIIPLNKISAKTLNDKVVSAAKNLVGEDNVHTALSLVGYEADLRKAMEYVFGSTLVCDTLDNAKKVAFDKQVMTKTVTLGGDIFDPQGTLSGGARSQSASVLSSLQELKDVRDNLNEKEAQLQDTDRQLAGLKGTAEKYRQLKQQYELKVEEEQILQAKLQQSSFHQQQEELERLRKAIEESEETLRVTKEVQKRAEEKYKVLENKMKNAEAEREKELKAAQQKLNAAKAKADAFNKKLKQKQQESDAVALELEELRREQAGYEQQIQAVDEAIAAIQEQIDSMACTVSQNKEAVRKAQEELAKQKEVIMAQDKELKGKSTEANKIREQNNEVQLKIKELEHNISKHRKDSQEAADKVSRMLEEHDWIHSERQFFGQPNTSYDFKTNNPREAGQRLKKLEETTTKLERNVNKRAMNMLNEAEERYNDLMKKKRIVENDKAKILQTIEELDQKKNEALNVAWQKVNKDFGSIFSTLLPGATAKLAPPQGCGVLEGLEFKVALGNTWKENLTELSGGQRSLVALSLILAMLLFKPAPIYILDEVDAALDLSHTQNIGQMLRTHFRHSQFVVVSLKDGMFTNANVLFKTKFVDGMSTVTRTALSQSDANLPQKGQDKARPKDKRTKQLIS</sequence>
<protein>
    <submittedName>
        <fullName evidence="1">Uncharacterized protein</fullName>
    </submittedName>
</protein>
<evidence type="ECO:0000313" key="2">
    <source>
        <dbReference type="Proteomes" id="UP000831701"/>
    </source>
</evidence>
<reference evidence="1" key="1">
    <citation type="submission" date="2022-04" db="EMBL/GenBank/DDBJ databases">
        <title>Jade perch genome.</title>
        <authorList>
            <person name="Chao B."/>
        </authorList>
    </citation>
    <scope>NUCLEOTIDE SEQUENCE</scope>
    <source>
        <strain evidence="1">CB-2022</strain>
    </source>
</reference>
<evidence type="ECO:0000313" key="1">
    <source>
        <dbReference type="EMBL" id="KAI3353267.1"/>
    </source>
</evidence>
<dbReference type="Proteomes" id="UP000831701">
    <property type="component" value="Chromosome 23"/>
</dbReference>
<proteinExistence type="predicted"/>
<gene>
    <name evidence="1" type="ORF">L3Q82_019801</name>
</gene>
<accession>A0ACB8VCC2</accession>
<keyword evidence="2" id="KW-1185">Reference proteome</keyword>
<organism evidence="1 2">
    <name type="scientific">Scortum barcoo</name>
    <name type="common">barcoo grunter</name>
    <dbReference type="NCBI Taxonomy" id="214431"/>
    <lineage>
        <taxon>Eukaryota</taxon>
        <taxon>Metazoa</taxon>
        <taxon>Chordata</taxon>
        <taxon>Craniata</taxon>
        <taxon>Vertebrata</taxon>
        <taxon>Euteleostomi</taxon>
        <taxon>Actinopterygii</taxon>
        <taxon>Neopterygii</taxon>
        <taxon>Teleostei</taxon>
        <taxon>Neoteleostei</taxon>
        <taxon>Acanthomorphata</taxon>
        <taxon>Eupercaria</taxon>
        <taxon>Centrarchiformes</taxon>
        <taxon>Terapontoidei</taxon>
        <taxon>Terapontidae</taxon>
        <taxon>Scortum</taxon>
    </lineage>
</organism>